<dbReference type="SMART" id="SM01140">
    <property type="entry name" value="Drf_GBD"/>
    <property type="match status" value="1"/>
</dbReference>
<dbReference type="EMBL" id="ABJB010768628">
    <property type="status" value="NOT_ANNOTATED_CDS"/>
    <property type="molecule type" value="Genomic_DNA"/>
</dbReference>
<evidence type="ECO:0000313" key="12">
    <source>
        <dbReference type="Proteomes" id="UP000001555"/>
    </source>
</evidence>
<dbReference type="EMBL" id="ABJB010772857">
    <property type="status" value="NOT_ANNOTATED_CDS"/>
    <property type="molecule type" value="Genomic_DNA"/>
</dbReference>
<feature type="compositionally biased region" description="Pro residues" evidence="6">
    <location>
        <begin position="436"/>
        <end position="506"/>
    </location>
</feature>
<dbReference type="InterPro" id="IPR042201">
    <property type="entry name" value="FH2_Formin_sf"/>
</dbReference>
<dbReference type="PROSITE" id="PS51231">
    <property type="entry name" value="DAD"/>
    <property type="match status" value="1"/>
</dbReference>
<evidence type="ECO:0007829" key="13">
    <source>
        <dbReference type="PeptideAtlas" id="B7P938"/>
    </source>
</evidence>
<evidence type="ECO:0000259" key="7">
    <source>
        <dbReference type="PROSITE" id="PS51231"/>
    </source>
</evidence>
<evidence type="ECO:0000256" key="2">
    <source>
        <dbReference type="ARBA" id="ARBA00008214"/>
    </source>
</evidence>
<organism>
    <name type="scientific">Ixodes scapularis</name>
    <name type="common">Black-legged tick</name>
    <name type="synonym">Deer tick</name>
    <dbReference type="NCBI Taxonomy" id="6945"/>
    <lineage>
        <taxon>Eukaryota</taxon>
        <taxon>Metazoa</taxon>
        <taxon>Ecdysozoa</taxon>
        <taxon>Arthropoda</taxon>
        <taxon>Chelicerata</taxon>
        <taxon>Arachnida</taxon>
        <taxon>Acari</taxon>
        <taxon>Parasitiformes</taxon>
        <taxon>Ixodida</taxon>
        <taxon>Ixodoidea</taxon>
        <taxon>Ixodidae</taxon>
        <taxon>Ixodinae</taxon>
        <taxon>Ixodes</taxon>
    </lineage>
</organism>
<evidence type="ECO:0000256" key="4">
    <source>
        <dbReference type="ARBA" id="ARBA00023054"/>
    </source>
</evidence>
<reference evidence="11" key="2">
    <citation type="submission" date="2020-05" db="UniProtKB">
        <authorList>
            <consortium name="EnsemblMetazoa"/>
        </authorList>
    </citation>
    <scope>IDENTIFICATION</scope>
    <source>
        <strain evidence="11">wikel</strain>
    </source>
</reference>
<comment type="similarity">
    <text evidence="2">Belongs to the formin homology family. Diaphanous subfamily.</text>
</comment>
<dbReference type="Pfam" id="PF06367">
    <property type="entry name" value="Drf_FH3"/>
    <property type="match status" value="1"/>
</dbReference>
<feature type="coiled-coil region" evidence="5">
    <location>
        <begin position="382"/>
        <end position="416"/>
    </location>
</feature>
<dbReference type="PANTHER" id="PTHR31640">
    <property type="entry name" value="TRANSMEMBRANE PROTEIN KIAA1109"/>
    <property type="match status" value="1"/>
</dbReference>
<evidence type="ECO:0000256" key="6">
    <source>
        <dbReference type="SAM" id="MobiDB-lite"/>
    </source>
</evidence>
<comment type="subcellular location">
    <subcellularLocation>
        <location evidence="1">Cytoplasm</location>
    </subcellularLocation>
</comment>
<dbReference type="EnsemblMetazoa" id="ISCW017338-RA">
    <property type="protein sequence ID" value="ISCW017338-PA"/>
    <property type="gene ID" value="ISCW017338"/>
</dbReference>
<dbReference type="InterPro" id="IPR014768">
    <property type="entry name" value="GBD/FH3_dom"/>
</dbReference>
<feature type="region of interest" description="Disordered" evidence="6">
    <location>
        <begin position="918"/>
        <end position="953"/>
    </location>
</feature>
<dbReference type="Pfam" id="PF06371">
    <property type="entry name" value="Drf_GBD"/>
    <property type="match status" value="1"/>
</dbReference>
<dbReference type="SMART" id="SM01139">
    <property type="entry name" value="Drf_FH3"/>
    <property type="match status" value="1"/>
</dbReference>
<dbReference type="Gene3D" id="1.10.238.150">
    <property type="entry name" value="Formin, FH3 diaphanous domain"/>
    <property type="match status" value="1"/>
</dbReference>
<dbReference type="InParanoid" id="B7P938"/>
<dbReference type="InterPro" id="IPR010473">
    <property type="entry name" value="GTPase-bd"/>
</dbReference>
<evidence type="ECO:0000259" key="8">
    <source>
        <dbReference type="PROSITE" id="PS51232"/>
    </source>
</evidence>
<dbReference type="InterPro" id="IPR011989">
    <property type="entry name" value="ARM-like"/>
</dbReference>
<evidence type="ECO:0000313" key="11">
    <source>
        <dbReference type="EnsemblMetazoa" id="ISCW017338-PA"/>
    </source>
</evidence>
<dbReference type="VEuPathDB" id="VectorBase:ISCI017338"/>
<dbReference type="GO" id="GO:0048488">
    <property type="term" value="P:synaptic vesicle endocytosis"/>
    <property type="evidence" value="ECO:0000318"/>
    <property type="project" value="GO_Central"/>
</dbReference>
<dbReference type="GO" id="GO:0098793">
    <property type="term" value="C:presynapse"/>
    <property type="evidence" value="ECO:0007669"/>
    <property type="project" value="GOC"/>
</dbReference>
<evidence type="ECO:0000313" key="10">
    <source>
        <dbReference type="EMBL" id="EEC03111.1"/>
    </source>
</evidence>
<dbReference type="VEuPathDB" id="VectorBase:ISCW017338"/>
<gene>
    <name evidence="10" type="ORF">IscW_ISCW017338</name>
</gene>
<dbReference type="Gene3D" id="1.10.20.40">
    <property type="entry name" value="Formin, diaphanous GTPase-binding domain"/>
    <property type="match status" value="1"/>
</dbReference>
<dbReference type="PROSITE" id="PS51232">
    <property type="entry name" value="GBD_FH3"/>
    <property type="match status" value="1"/>
</dbReference>
<dbReference type="GO" id="GO:0003779">
    <property type="term" value="F:actin binding"/>
    <property type="evidence" value="ECO:0007669"/>
    <property type="project" value="InterPro"/>
</dbReference>
<dbReference type="InterPro" id="IPR044933">
    <property type="entry name" value="DIA_GBD_sf"/>
</dbReference>
<evidence type="ECO:0000256" key="5">
    <source>
        <dbReference type="SAM" id="Coils"/>
    </source>
</evidence>
<dbReference type="EMBL" id="DS661587">
    <property type="protein sequence ID" value="EEC03111.1"/>
    <property type="molecule type" value="Genomic_DNA"/>
</dbReference>
<dbReference type="SUPFAM" id="SSF101447">
    <property type="entry name" value="Formin homology 2 domain (FH2 domain)"/>
    <property type="match status" value="1"/>
</dbReference>
<dbReference type="InterPro" id="IPR010465">
    <property type="entry name" value="Drf_DAD"/>
</dbReference>
<dbReference type="PANTHER" id="PTHR31640:SF1">
    <property type="entry name" value="BRIDGE-LIKE LIPID TRANSFER PROTEIN FAMILY MEMBER 1"/>
    <property type="match status" value="1"/>
</dbReference>
<keyword evidence="13" id="KW-1267">Proteomics identification</keyword>
<dbReference type="Gene3D" id="1.25.10.10">
    <property type="entry name" value="Leucine-rich Repeat Variant"/>
    <property type="match status" value="1"/>
</dbReference>
<dbReference type="InterPro" id="IPR014767">
    <property type="entry name" value="DAD_dom"/>
</dbReference>
<reference evidence="10 12" key="1">
    <citation type="submission" date="2008-03" db="EMBL/GenBank/DDBJ databases">
        <title>Annotation of Ixodes scapularis.</title>
        <authorList>
            <consortium name="Ixodes scapularis Genome Project Consortium"/>
            <person name="Caler E."/>
            <person name="Hannick L.I."/>
            <person name="Bidwell S."/>
            <person name="Joardar V."/>
            <person name="Thiagarajan M."/>
            <person name="Amedeo P."/>
            <person name="Galinsky K.J."/>
            <person name="Schobel S."/>
            <person name="Inman J."/>
            <person name="Hostetler J."/>
            <person name="Miller J."/>
            <person name="Hammond M."/>
            <person name="Megy K."/>
            <person name="Lawson D."/>
            <person name="Kodira C."/>
            <person name="Sutton G."/>
            <person name="Meyer J."/>
            <person name="Hill C.A."/>
            <person name="Birren B."/>
            <person name="Nene V."/>
            <person name="Collins F."/>
            <person name="Alarcon-Chaidez F."/>
            <person name="Wikel S."/>
            <person name="Strausberg R."/>
        </authorList>
    </citation>
    <scope>NUCLEOTIDE SEQUENCE [LARGE SCALE GENOMIC DNA]</scope>
    <source>
        <strain evidence="12">Wikel</strain>
        <strain evidence="10">Wikel colony</strain>
    </source>
</reference>
<dbReference type="EMBL" id="ABJB010303040">
    <property type="status" value="NOT_ANNOTATED_CDS"/>
    <property type="molecule type" value="Genomic_DNA"/>
</dbReference>
<feature type="domain" description="DAD" evidence="7">
    <location>
        <begin position="952"/>
        <end position="981"/>
    </location>
</feature>
<dbReference type="InterPro" id="IPR016024">
    <property type="entry name" value="ARM-type_fold"/>
</dbReference>
<dbReference type="InterPro" id="IPR033616">
    <property type="entry name" value="BLTP1"/>
</dbReference>
<feature type="region of interest" description="Disordered" evidence="6">
    <location>
        <begin position="971"/>
        <end position="998"/>
    </location>
</feature>
<dbReference type="EMBL" id="ABJB010218758">
    <property type="status" value="NOT_ANNOTATED_CDS"/>
    <property type="molecule type" value="Genomic_DNA"/>
</dbReference>
<protein>
    <submittedName>
        <fullName evidence="10 11">Diaphanous, putative</fullName>
    </submittedName>
</protein>
<evidence type="ECO:0000256" key="3">
    <source>
        <dbReference type="ARBA" id="ARBA00022490"/>
    </source>
</evidence>
<dbReference type="STRING" id="6945.B7P938"/>
<evidence type="ECO:0000256" key="1">
    <source>
        <dbReference type="ARBA" id="ARBA00004496"/>
    </source>
</evidence>
<dbReference type="EMBL" id="ABJB010191598">
    <property type="status" value="NOT_ANNOTATED_CDS"/>
    <property type="molecule type" value="Genomic_DNA"/>
</dbReference>
<accession>B7P938</accession>
<feature type="region of interest" description="Disordered" evidence="6">
    <location>
        <begin position="420"/>
        <end position="507"/>
    </location>
</feature>
<dbReference type="Gene3D" id="6.10.30.30">
    <property type="match status" value="1"/>
</dbReference>
<dbReference type="Gene3D" id="1.20.58.630">
    <property type="match status" value="1"/>
</dbReference>
<feature type="region of interest" description="Disordered" evidence="6">
    <location>
        <begin position="2083"/>
        <end position="2113"/>
    </location>
</feature>
<dbReference type="EMBL" id="ABJB010793356">
    <property type="status" value="NOT_ANNOTATED_CDS"/>
    <property type="molecule type" value="Genomic_DNA"/>
</dbReference>
<keyword evidence="3" id="KW-0963">Cytoplasm</keyword>
<dbReference type="EMBL" id="ABJB010348813">
    <property type="status" value="NOT_ANNOTATED_CDS"/>
    <property type="molecule type" value="Genomic_DNA"/>
</dbReference>
<dbReference type="PROSITE" id="PS51444">
    <property type="entry name" value="FH2"/>
    <property type="match status" value="1"/>
</dbReference>
<dbReference type="Pfam" id="PF20413">
    <property type="entry name" value="BLTP1_N"/>
    <property type="match status" value="2"/>
</dbReference>
<dbReference type="GO" id="GO:0030036">
    <property type="term" value="P:actin cytoskeleton organization"/>
    <property type="evidence" value="ECO:0007669"/>
    <property type="project" value="InterPro"/>
</dbReference>
<dbReference type="InterPro" id="IPR047104">
    <property type="entry name" value="BLTP1_N"/>
</dbReference>
<sequence length="2113" mass="234933">MFGSRGRKKPPKGGQAAYPSSQPRPLSENLSADVDIYLNSLLDEEVNQAFENMLDDMNLTDEKRAPLRNRTLMEKREMLSMHHKGTTGGKRSSRCETPLDYVNFLSSENMSADKLFRGIESLRVALTNNPVSWLKEFLQEGMDKLLKILQRCKHRDNRYERIEHEVIRCVRALMNNTPGLKYVYEHVSALTIVSASMNVARPYVMVDVMKLLAAVSIVPPNGHEQVLRAITECAEAEEHERFAPIVAGLGCKENDALRTASIQLINALVSGTEDFDFRVHLRNEFMRTGMMDIYESLQNEVVESPELSVQLNVFKETKDFDFEELSQRCESITQEPAYYKLIEGCISQIVLHKNGYDPDFRKPARFTVDMEMLLESIVEGSRSEERDHVEQLQKKLEEALTQKQECEAKLANYEARLQNPNGAKLSVPPGLAPTGGAPPPPPPPPPPMPGGIPPPPPMPGMGGGVPPPPPMPGMGIPPPPPMPGMGGPPPPPPMPGMGPPPPPPPGLGGMLGQMPNGGPMAPLGGGDMLPHGMKPKKKYTVGTTLKRANWKKVAPQKVSEKAFWLRVCEDELESEDIFEGLVSKFSSAPPAKKDKAPEESVRTTKKSKELKVLDGKAAQNLMILQGSLKMSASTIRDYLLEVDEEHLTEAMLQQLIKYMPEADQLKKLAELKDNLADLAEAEQFAVAIGSIKRLHSRLEAISFKLRFSEMVQDIKPGIVAATEACEEVRSSRKFAKVLELVLLLGNYMNTGSRNAQAIGFDISFLPKLSSTKAHDQKTTLVHFLAETMEKKFPETLTFGDELSYTEKAARVSPEQLEKQLNQMKKCITQLGTDLKTFKPQEPNDRFGDVMAGFYEQAQQEHELLSSMFAKMKKLYEFLAEFFVFEAKKYTLDEFFGDIKTFKEQFAAAHAENVRARELEEKRVRDKEAREKADREKQERLAKKQQLVDISSGQDQEGVMDSLLEALKTGSAFSHKQRRRPPRSTNGEPGLPPDSPEAGMAHLAAWNTTAPLEKLPLDSNFAWLLCALLAATAWVIYVTFYNARVLGFLLTKCNSDIILDLTISACLTDRSSSVSLSVLSGKLMFRDAAYVTPDFTVRAQDGWLVFRWWIPYVKKEFPRTCTDAEARVLLLLNGLELHVYNRSQLYSRLERLFGLEPSVLPPDSPKAPPAPVPSTEEERPWRDLVPVLKVEVSTGRLVFGNRLLPTTMSIRFEDAHATYKTRAASSRLDLFQHILDCRLDSFKVMLAPSPKYIGIPDEPPRFMGEGFVVLQSNRVHLFYYQDEPAPGAVQETNAVHMTVKQGSYLELTVPWVMGPEGYTLRVMGQLFHLDASTSLPFRGFVESEILGFDVQGQYPLVWNGHQDWQCSLAGCRSSLTLLHAHKGFFHALVEDWASKARPDLLRFVPYTWHLNLVLTEFELVTLANEYNWVDCAHQENARVAFCGEVFDLSFDLPFVDFLPPQLSLKFWIQAESVAVLAQLPEGNPHRELLLLLEKHARTTDRTGMPRQPSQGDHKWHHLADSGRGWVEVCSVPIVALSLGYTYHPVPPLDFAHPLDFDVTTPEKEELLLSPMRPPKGRAALLPPEDFDPGNMAPDVLSLELEIGPSVLTLDGSVLHLLMQLKENYFGAWQEYVDMEAQAPPPERPAEGAFDPRCFRPLDVRATVILHDMHGHLMKGCGEGDAPCPSLFLERLQLELVRGHRESQLQLLLSPLVAICPGERPGHLALSSFQVRGQALFSGVGRPLGSDSLEYAWLVELQAGDLTGRLSLPQLYDLAVGAELFAEQAQHASGALEAPPGRIRCQHDLPQSECSRGEPCPVPDTLKYRMTRFSMDFVDVCLEEASSAVCLEVSPIKLSVCNLHSEQTTAGLSLQVRAISVSQFLLSVDGPWLQAGKLELGPVCLDHWSQGASQSGQEGFLRTHDRSSRRLWFLWGDPRAGGHCGCLGGCAFFGAPQEAQVSPIKLSVCNLHSEQTTAGLSLQVRAISVSQFLLSVDGPWLQEDVTLVNLHHQMDRPIAESPLLMACYGAHLSQFQGDVHLLVSPPLLEAVRGFAEALTPTLAQQHPATVLGRLLGRCWSAVQGSSPLLGERAPGSAPSAGHQETRRDQVGSGCYRSRL</sequence>
<dbReference type="HOGENOM" id="CLU_232214_0_0_1"/>
<dbReference type="EMBL" id="ABJB010358644">
    <property type="status" value="NOT_ANNOTATED_CDS"/>
    <property type="molecule type" value="Genomic_DNA"/>
</dbReference>
<dbReference type="OrthoDB" id="10051416at2759"/>
<dbReference type="GO" id="GO:0031267">
    <property type="term" value="F:small GTPase binding"/>
    <property type="evidence" value="ECO:0007669"/>
    <property type="project" value="InterPro"/>
</dbReference>
<feature type="domain" description="FH2" evidence="9">
    <location>
        <begin position="535"/>
        <end position="931"/>
    </location>
</feature>
<dbReference type="SUPFAM" id="SSF48371">
    <property type="entry name" value="ARM repeat"/>
    <property type="match status" value="1"/>
</dbReference>
<feature type="compositionally biased region" description="Basic residues" evidence="6">
    <location>
        <begin position="1"/>
        <end position="11"/>
    </location>
</feature>
<dbReference type="InterPro" id="IPR015425">
    <property type="entry name" value="FH2_Formin"/>
</dbReference>
<dbReference type="PaxDb" id="6945-B7P938"/>
<dbReference type="VEuPathDB" id="VectorBase:ISCP_032249"/>
<evidence type="ECO:0000259" key="9">
    <source>
        <dbReference type="PROSITE" id="PS51444"/>
    </source>
</evidence>
<keyword evidence="4 5" id="KW-0175">Coiled coil</keyword>
<dbReference type="Pfam" id="PF02181">
    <property type="entry name" value="FH2"/>
    <property type="match status" value="1"/>
</dbReference>
<feature type="region of interest" description="Disordered" evidence="6">
    <location>
        <begin position="1"/>
        <end position="26"/>
    </location>
</feature>
<dbReference type="GO" id="GO:0005737">
    <property type="term" value="C:cytoplasm"/>
    <property type="evidence" value="ECO:0007669"/>
    <property type="project" value="UniProtKB-SubCell"/>
</dbReference>
<dbReference type="VEuPathDB" id="VectorBase:ISCP_021492"/>
<name>B7P938_IXOSC</name>
<dbReference type="Proteomes" id="UP000001555">
    <property type="component" value="Unassembled WGS sequence"/>
</dbReference>
<proteinExistence type="evidence at protein level"/>
<dbReference type="SMART" id="SM00498">
    <property type="entry name" value="FH2"/>
    <property type="match status" value="1"/>
</dbReference>
<dbReference type="EMBL" id="ABJB010050953">
    <property type="status" value="NOT_ANNOTATED_CDS"/>
    <property type="molecule type" value="Genomic_DNA"/>
</dbReference>
<keyword evidence="12" id="KW-1185">Reference proteome</keyword>
<dbReference type="EMBL" id="ABJB011006734">
    <property type="status" value="NOT_ANNOTATED_CDS"/>
    <property type="molecule type" value="Genomic_DNA"/>
</dbReference>
<dbReference type="Gene3D" id="1.20.58.2220">
    <property type="entry name" value="Formin, FH2 domain"/>
    <property type="match status" value="1"/>
</dbReference>
<dbReference type="InterPro" id="IPR010472">
    <property type="entry name" value="FH3_dom"/>
</dbReference>
<feature type="domain" description="GBD/FH3" evidence="8">
    <location>
        <begin position="38"/>
        <end position="408"/>
    </location>
</feature>
<feature type="compositionally biased region" description="Basic and acidic residues" evidence="6">
    <location>
        <begin position="918"/>
        <end position="941"/>
    </location>
</feature>
<dbReference type="Pfam" id="PF06345">
    <property type="entry name" value="Drf_DAD"/>
    <property type="match status" value="1"/>
</dbReference>